<feature type="transmembrane region" description="Helical" evidence="8">
    <location>
        <begin position="106"/>
        <end position="133"/>
    </location>
</feature>
<sequence>MIENNDSADAETDADNERARERSRYRNLLYVLVPIALFTVLRLPALIHQPGMQDEQWFAVPGLTVWQEGIPRIPYVPTRRRETLFENADVCLMALPPGLFYVQAPFFAVFPAGYATARIPLFLGALVAIVLTFRTTRLLSRRVVASEEQRRSEFAIPAIVAGVAATSIAVSRPLLFTGLTTRPDLLCILCGWVAILILWKRLSLDRLKDSFLIGCVCGLGALFHPFALVFCIQVGVAGLFGAGTWKRRILHVLSMAGGTVAVLLLWLPLILAFPHEFRSQFFANVLDRAGPGLPSRLLWPLPALRHHAGLLWEFLGPAQCALLAIGLILGSFTLWRTRRDRIAIGYIALVWSSVYLTATVAGLHPTKGYWMYPFMWIIVLLVVSTWHGAAWLAGTGSSIRRRELMFSAISLFLLMALIPGSGLRTTWLYITHWHDDRYHGPSFIDGVLNELPHTGVFYADLSYVFDVYLSGRETRLCQEREQYWGDEEIDYAYLILSWEGEDAGWAEQYDGKWVRRIGSRETDQSCFVDLYQPAAPDRPNE</sequence>
<evidence type="ECO:0000256" key="6">
    <source>
        <dbReference type="ARBA" id="ARBA00022989"/>
    </source>
</evidence>
<feature type="transmembrane region" description="Helical" evidence="8">
    <location>
        <begin position="28"/>
        <end position="47"/>
    </location>
</feature>
<keyword evidence="5 8" id="KW-0812">Transmembrane</keyword>
<evidence type="ECO:0000256" key="4">
    <source>
        <dbReference type="ARBA" id="ARBA00022679"/>
    </source>
</evidence>
<keyword evidence="10" id="KW-1185">Reference proteome</keyword>
<accession>A0ABT0U983</accession>
<protein>
    <recommendedName>
        <fullName evidence="11">Glycosyltransferase RgtA/B/C/D-like domain-containing protein</fullName>
    </recommendedName>
</protein>
<reference evidence="9 10" key="1">
    <citation type="journal article" date="2022" name="Syst. Appl. Microbiol.">
        <title>Rhodopirellula aestuarii sp. nov., a novel member of the genus Rhodopirellula isolated from brackish sediments collected in the Tagus River estuary, Portugal.</title>
        <authorList>
            <person name="Vitorino I.R."/>
            <person name="Klimek D."/>
            <person name="Calusinska M."/>
            <person name="Lobo-da-Cunha A."/>
            <person name="Vasconcelos V."/>
            <person name="Lage O.M."/>
        </authorList>
    </citation>
    <scope>NUCLEOTIDE SEQUENCE [LARGE SCALE GENOMIC DNA]</scope>
    <source>
        <strain evidence="9 10">ICT_H3.1</strain>
    </source>
</reference>
<feature type="transmembrane region" description="Helical" evidence="8">
    <location>
        <begin position="211"/>
        <end position="237"/>
    </location>
</feature>
<organism evidence="9 10">
    <name type="scientific">Aporhodopirellula aestuarii</name>
    <dbReference type="NCBI Taxonomy" id="2950107"/>
    <lineage>
        <taxon>Bacteria</taxon>
        <taxon>Pseudomonadati</taxon>
        <taxon>Planctomycetota</taxon>
        <taxon>Planctomycetia</taxon>
        <taxon>Pirellulales</taxon>
        <taxon>Pirellulaceae</taxon>
        <taxon>Aporhodopirellula</taxon>
    </lineage>
</organism>
<gene>
    <name evidence="9" type="ORF">NB063_21795</name>
</gene>
<proteinExistence type="predicted"/>
<feature type="transmembrane region" description="Helical" evidence="8">
    <location>
        <begin position="249"/>
        <end position="273"/>
    </location>
</feature>
<evidence type="ECO:0000256" key="7">
    <source>
        <dbReference type="ARBA" id="ARBA00023136"/>
    </source>
</evidence>
<keyword evidence="7 8" id="KW-0472">Membrane</keyword>
<feature type="transmembrane region" description="Helical" evidence="8">
    <location>
        <begin position="404"/>
        <end position="423"/>
    </location>
</feature>
<dbReference type="InterPro" id="IPR050297">
    <property type="entry name" value="LipidA_mod_glycosyltrf_83"/>
</dbReference>
<dbReference type="EMBL" id="JAMQBK010000060">
    <property type="protein sequence ID" value="MCM2373254.1"/>
    <property type="molecule type" value="Genomic_DNA"/>
</dbReference>
<feature type="transmembrane region" description="Helical" evidence="8">
    <location>
        <begin position="342"/>
        <end position="363"/>
    </location>
</feature>
<keyword evidence="6 8" id="KW-1133">Transmembrane helix</keyword>
<dbReference type="RefSeq" id="WP_250930972.1">
    <property type="nucleotide sequence ID" value="NZ_JAMQBK010000060.1"/>
</dbReference>
<feature type="transmembrane region" description="Helical" evidence="8">
    <location>
        <begin position="154"/>
        <end position="175"/>
    </location>
</feature>
<evidence type="ECO:0000313" key="10">
    <source>
        <dbReference type="Proteomes" id="UP001202961"/>
    </source>
</evidence>
<evidence type="ECO:0000256" key="2">
    <source>
        <dbReference type="ARBA" id="ARBA00022475"/>
    </source>
</evidence>
<dbReference type="PANTHER" id="PTHR33908">
    <property type="entry name" value="MANNOSYLTRANSFERASE YKCB-RELATED"/>
    <property type="match status" value="1"/>
</dbReference>
<evidence type="ECO:0000313" key="9">
    <source>
        <dbReference type="EMBL" id="MCM2373254.1"/>
    </source>
</evidence>
<keyword evidence="3" id="KW-0328">Glycosyltransferase</keyword>
<name>A0ABT0U983_9BACT</name>
<keyword evidence="4" id="KW-0808">Transferase</keyword>
<feature type="transmembrane region" description="Helical" evidence="8">
    <location>
        <begin position="314"/>
        <end position="335"/>
    </location>
</feature>
<evidence type="ECO:0000256" key="3">
    <source>
        <dbReference type="ARBA" id="ARBA00022676"/>
    </source>
</evidence>
<feature type="transmembrane region" description="Helical" evidence="8">
    <location>
        <begin position="369"/>
        <end position="392"/>
    </location>
</feature>
<evidence type="ECO:0000256" key="1">
    <source>
        <dbReference type="ARBA" id="ARBA00004651"/>
    </source>
</evidence>
<evidence type="ECO:0008006" key="11">
    <source>
        <dbReference type="Google" id="ProtNLM"/>
    </source>
</evidence>
<keyword evidence="2" id="KW-1003">Cell membrane</keyword>
<comment type="subcellular location">
    <subcellularLocation>
        <location evidence="1">Cell membrane</location>
        <topology evidence="1">Multi-pass membrane protein</topology>
    </subcellularLocation>
</comment>
<comment type="caution">
    <text evidence="9">The sequence shown here is derived from an EMBL/GenBank/DDBJ whole genome shotgun (WGS) entry which is preliminary data.</text>
</comment>
<dbReference type="PANTHER" id="PTHR33908:SF11">
    <property type="entry name" value="MEMBRANE PROTEIN"/>
    <property type="match status" value="1"/>
</dbReference>
<dbReference type="Proteomes" id="UP001202961">
    <property type="component" value="Unassembled WGS sequence"/>
</dbReference>
<evidence type="ECO:0000256" key="8">
    <source>
        <dbReference type="SAM" id="Phobius"/>
    </source>
</evidence>
<evidence type="ECO:0000256" key="5">
    <source>
        <dbReference type="ARBA" id="ARBA00022692"/>
    </source>
</evidence>